<proteinExistence type="inferred from homology"/>
<dbReference type="PANTHER" id="PTHR12022:SF0">
    <property type="entry name" value="CYTOCHROME B-C1 COMPLEX SUBUNIT 7"/>
    <property type="match status" value="1"/>
</dbReference>
<keyword evidence="8" id="KW-0472">Membrane</keyword>
<dbReference type="Pfam" id="PF02271">
    <property type="entry name" value="UCR_14kD"/>
    <property type="match status" value="1"/>
</dbReference>
<keyword evidence="5" id="KW-0999">Mitochondrion inner membrane</keyword>
<evidence type="ECO:0000256" key="4">
    <source>
        <dbReference type="ARBA" id="ARBA00022660"/>
    </source>
</evidence>
<comment type="caution">
    <text evidence="10">The sequence shown here is derived from an EMBL/GenBank/DDBJ whole genome shotgun (WGS) entry which is preliminary data.</text>
</comment>
<sequence length="128" mass="14896">MKLLESLKSLRTSKTFAAFNAWHANNMGYRKKGLRLDDLIPDEGPVVREALRRLPPHEFQERNFRFKRAIYLSLTKAELPKEEWTTAETDIAYLRPYVDLVQAEIQTKENFDTMASIPAALLQRNRSS</sequence>
<dbReference type="InterPro" id="IPR036544">
    <property type="entry name" value="QCR7_sf"/>
</dbReference>
<evidence type="ECO:0000256" key="1">
    <source>
        <dbReference type="ARBA" id="ARBA00004443"/>
    </source>
</evidence>
<reference evidence="10 11" key="1">
    <citation type="submission" date="2023-09" db="EMBL/GenBank/DDBJ databases">
        <title>Pangenome analysis of Batrachochytrium dendrobatidis and related Chytrids.</title>
        <authorList>
            <person name="Yacoub M.N."/>
            <person name="Stajich J.E."/>
            <person name="James T.Y."/>
        </authorList>
    </citation>
    <scope>NUCLEOTIDE SEQUENCE [LARGE SCALE GENOMIC DNA]</scope>
    <source>
        <strain evidence="10 11">JEL0888</strain>
    </source>
</reference>
<dbReference type="SUPFAM" id="SSF81524">
    <property type="entry name" value="14 kDa protein of cytochrome bc1 complex (Ubiquinol-cytochrome c reductase)"/>
    <property type="match status" value="1"/>
</dbReference>
<evidence type="ECO:0000256" key="6">
    <source>
        <dbReference type="ARBA" id="ARBA00022982"/>
    </source>
</evidence>
<evidence type="ECO:0000256" key="5">
    <source>
        <dbReference type="ARBA" id="ARBA00022792"/>
    </source>
</evidence>
<dbReference type="Proteomes" id="UP001527925">
    <property type="component" value="Unassembled WGS sequence"/>
</dbReference>
<dbReference type="PANTHER" id="PTHR12022">
    <property type="entry name" value="UBIQUINOL-CYTOCHROME C REDUCTASE COMPLEX 14 KD PROTEIN"/>
    <property type="match status" value="1"/>
</dbReference>
<keyword evidence="3" id="KW-0813">Transport</keyword>
<evidence type="ECO:0000256" key="3">
    <source>
        <dbReference type="ARBA" id="ARBA00022448"/>
    </source>
</evidence>
<comment type="subcellular location">
    <subcellularLocation>
        <location evidence="1">Mitochondrion inner membrane</location>
        <topology evidence="1">Peripheral membrane protein</topology>
        <orientation evidence="1">Matrix side</orientation>
    </subcellularLocation>
</comment>
<comment type="similarity">
    <text evidence="2">Belongs to the UQCRB/QCR7 family.</text>
</comment>
<evidence type="ECO:0000256" key="8">
    <source>
        <dbReference type="ARBA" id="ARBA00023136"/>
    </source>
</evidence>
<keyword evidence="11" id="KW-1185">Reference proteome</keyword>
<organism evidence="10 11">
    <name type="scientific">Polyrhizophydium stewartii</name>
    <dbReference type="NCBI Taxonomy" id="2732419"/>
    <lineage>
        <taxon>Eukaryota</taxon>
        <taxon>Fungi</taxon>
        <taxon>Fungi incertae sedis</taxon>
        <taxon>Chytridiomycota</taxon>
        <taxon>Chytridiomycota incertae sedis</taxon>
        <taxon>Chytridiomycetes</taxon>
        <taxon>Rhizophydiales</taxon>
        <taxon>Rhizophydiales incertae sedis</taxon>
        <taxon>Polyrhizophydium</taxon>
    </lineage>
</organism>
<dbReference type="InterPro" id="IPR003197">
    <property type="entry name" value="QCR7"/>
</dbReference>
<evidence type="ECO:0000256" key="9">
    <source>
        <dbReference type="ARBA" id="ARBA00031684"/>
    </source>
</evidence>
<dbReference type="Gene3D" id="1.10.1090.10">
    <property type="entry name" value="Cytochrome b-c1 complex subunit 7"/>
    <property type="match status" value="1"/>
</dbReference>
<evidence type="ECO:0000256" key="2">
    <source>
        <dbReference type="ARBA" id="ARBA00008554"/>
    </source>
</evidence>
<accession>A0ABR4N4D0</accession>
<name>A0ABR4N4D0_9FUNG</name>
<evidence type="ECO:0000313" key="11">
    <source>
        <dbReference type="Proteomes" id="UP001527925"/>
    </source>
</evidence>
<keyword evidence="4" id="KW-0679">Respiratory chain</keyword>
<gene>
    <name evidence="10" type="primary">QCR7</name>
    <name evidence="10" type="ORF">HK105_206121</name>
</gene>
<dbReference type="EMBL" id="JADGIZ020000034">
    <property type="protein sequence ID" value="KAL2914349.1"/>
    <property type="molecule type" value="Genomic_DNA"/>
</dbReference>
<keyword evidence="7" id="KW-0496">Mitochondrion</keyword>
<protein>
    <recommendedName>
        <fullName evidence="9">Complex III subunit 7</fullName>
    </recommendedName>
</protein>
<evidence type="ECO:0000256" key="7">
    <source>
        <dbReference type="ARBA" id="ARBA00023128"/>
    </source>
</evidence>
<evidence type="ECO:0000313" key="10">
    <source>
        <dbReference type="EMBL" id="KAL2914349.1"/>
    </source>
</evidence>
<keyword evidence="6" id="KW-0249">Electron transport</keyword>